<accession>A0A366DG18</accession>
<comment type="caution">
    <text evidence="2">The sequence shown here is derived from an EMBL/GenBank/DDBJ whole genome shotgun (WGS) entry which is preliminary data.</text>
</comment>
<protein>
    <recommendedName>
        <fullName evidence="4">Secreted protein</fullName>
    </recommendedName>
</protein>
<evidence type="ECO:0000313" key="3">
    <source>
        <dbReference type="Proteomes" id="UP000252586"/>
    </source>
</evidence>
<feature type="chain" id="PRO_5017016880" description="Secreted protein" evidence="1">
    <location>
        <begin position="27"/>
        <end position="87"/>
    </location>
</feature>
<evidence type="ECO:0000256" key="1">
    <source>
        <dbReference type="SAM" id="SignalP"/>
    </source>
</evidence>
<dbReference type="Proteomes" id="UP000252586">
    <property type="component" value="Unassembled WGS sequence"/>
</dbReference>
<reference evidence="2 3" key="1">
    <citation type="submission" date="2018-06" db="EMBL/GenBank/DDBJ databases">
        <title>Genomic Encyclopedia of Type Strains, Phase IV (KMG-IV): sequencing the most valuable type-strain genomes for metagenomic binning, comparative biology and taxonomic classification.</title>
        <authorList>
            <person name="Goeker M."/>
        </authorList>
    </citation>
    <scope>NUCLEOTIDE SEQUENCE [LARGE SCALE GENOMIC DNA]</scope>
    <source>
        <strain evidence="2 3">DSM 44599</strain>
    </source>
</reference>
<feature type="signal peptide" evidence="1">
    <location>
        <begin position="1"/>
        <end position="26"/>
    </location>
</feature>
<sequence length="87" mass="8218">MRIVKAGVVAVALAAMAVTGVGPAVADEGIPGTPEETITIDINLLGCSIGAGLGGEVLAALTAGTGSTTAVGAGLATRLRAAGCLPF</sequence>
<evidence type="ECO:0008006" key="4">
    <source>
        <dbReference type="Google" id="ProtNLM"/>
    </source>
</evidence>
<gene>
    <name evidence="2" type="ORF">DFR74_108171</name>
</gene>
<dbReference type="EMBL" id="QNRE01000008">
    <property type="protein sequence ID" value="RBO88946.1"/>
    <property type="molecule type" value="Genomic_DNA"/>
</dbReference>
<proteinExistence type="predicted"/>
<dbReference type="STRING" id="1210090.GCA_001613185_02225"/>
<evidence type="ECO:0000313" key="2">
    <source>
        <dbReference type="EMBL" id="RBO88946.1"/>
    </source>
</evidence>
<keyword evidence="1" id="KW-0732">Signal</keyword>
<dbReference type="RefSeq" id="WP_067507537.1">
    <property type="nucleotide sequence ID" value="NZ_CP107943.1"/>
</dbReference>
<organism evidence="2 3">
    <name type="scientific">Nocardia puris</name>
    <dbReference type="NCBI Taxonomy" id="208602"/>
    <lineage>
        <taxon>Bacteria</taxon>
        <taxon>Bacillati</taxon>
        <taxon>Actinomycetota</taxon>
        <taxon>Actinomycetes</taxon>
        <taxon>Mycobacteriales</taxon>
        <taxon>Nocardiaceae</taxon>
        <taxon>Nocardia</taxon>
    </lineage>
</organism>
<keyword evidence="3" id="KW-1185">Reference proteome</keyword>
<name>A0A366DG18_9NOCA</name>
<dbReference type="AlphaFoldDB" id="A0A366DG18"/>